<dbReference type="OrthoDB" id="9787225at2"/>
<keyword evidence="3" id="KW-0328">Glycosyltransferase</keyword>
<evidence type="ECO:0000256" key="3">
    <source>
        <dbReference type="ARBA" id="ARBA00022676"/>
    </source>
</evidence>
<name>A0A106BJ84_THIDE</name>
<gene>
    <name evidence="11" type="ORF">ABW22_13890</name>
</gene>
<sequence length="164" mass="18283">MSDLYIEVDMRLQQLYLWEPVPDGDILLRQYAVSTATNGAGEQNGSYGTPRGRHRIAEKIGAGAPLCAAFKARELTGEIWTPELDAENPGRDWILTRILWLDGLEPDKNKGGTVDTHNRYIYIHGTHEEHKVGTPASHGCIRMKNAEVAELFDLVKVGTEVRIS</sequence>
<feature type="domain" description="L,D-TPase catalytic" evidence="10">
    <location>
        <begin position="4"/>
        <end position="164"/>
    </location>
</feature>
<dbReference type="InterPro" id="IPR050979">
    <property type="entry name" value="LD-transpeptidase"/>
</dbReference>
<dbReference type="GO" id="GO:0071555">
    <property type="term" value="P:cell wall organization"/>
    <property type="evidence" value="ECO:0007669"/>
    <property type="project" value="UniProtKB-UniRule"/>
</dbReference>
<dbReference type="SUPFAM" id="SSF141523">
    <property type="entry name" value="L,D-transpeptidase catalytic domain-like"/>
    <property type="match status" value="1"/>
</dbReference>
<dbReference type="PANTHER" id="PTHR30582">
    <property type="entry name" value="L,D-TRANSPEPTIDASE"/>
    <property type="match status" value="1"/>
</dbReference>
<dbReference type="GO" id="GO:0008360">
    <property type="term" value="P:regulation of cell shape"/>
    <property type="evidence" value="ECO:0007669"/>
    <property type="project" value="UniProtKB-UniRule"/>
</dbReference>
<feature type="active site" description="Proton donor/acceptor" evidence="9">
    <location>
        <position position="124"/>
    </location>
</feature>
<keyword evidence="5" id="KW-0378">Hydrolase</keyword>
<dbReference type="GO" id="GO:0018104">
    <property type="term" value="P:peptidoglycan-protein cross-linking"/>
    <property type="evidence" value="ECO:0007669"/>
    <property type="project" value="TreeGrafter"/>
</dbReference>
<dbReference type="EMBL" id="LDUG01000045">
    <property type="protein sequence ID" value="KVW93502.1"/>
    <property type="molecule type" value="Genomic_DNA"/>
</dbReference>
<evidence type="ECO:0000313" key="12">
    <source>
        <dbReference type="Proteomes" id="UP000064243"/>
    </source>
</evidence>
<evidence type="ECO:0000256" key="8">
    <source>
        <dbReference type="ARBA" id="ARBA00023316"/>
    </source>
</evidence>
<dbReference type="PANTHER" id="PTHR30582:SF24">
    <property type="entry name" value="L,D-TRANSPEPTIDASE ERFK_SRFK-RELATED"/>
    <property type="match status" value="1"/>
</dbReference>
<dbReference type="InterPro" id="IPR038063">
    <property type="entry name" value="Transpep_catalytic_dom"/>
</dbReference>
<evidence type="ECO:0000313" key="11">
    <source>
        <dbReference type="EMBL" id="KVW93502.1"/>
    </source>
</evidence>
<evidence type="ECO:0000256" key="1">
    <source>
        <dbReference type="ARBA" id="ARBA00004752"/>
    </source>
</evidence>
<evidence type="ECO:0000256" key="9">
    <source>
        <dbReference type="PROSITE-ProRule" id="PRU01373"/>
    </source>
</evidence>
<evidence type="ECO:0000259" key="10">
    <source>
        <dbReference type="PROSITE" id="PS52029"/>
    </source>
</evidence>
<dbReference type="GO" id="GO:0071972">
    <property type="term" value="F:peptidoglycan L,D-transpeptidase activity"/>
    <property type="evidence" value="ECO:0007669"/>
    <property type="project" value="TreeGrafter"/>
</dbReference>
<evidence type="ECO:0000256" key="5">
    <source>
        <dbReference type="ARBA" id="ARBA00022801"/>
    </source>
</evidence>
<dbReference type="GO" id="GO:0005576">
    <property type="term" value="C:extracellular region"/>
    <property type="evidence" value="ECO:0007669"/>
    <property type="project" value="TreeGrafter"/>
</dbReference>
<dbReference type="PATRIC" id="fig|36861.3.peg.2597"/>
<keyword evidence="7 9" id="KW-0573">Peptidoglycan synthesis</keyword>
<reference evidence="11 12" key="1">
    <citation type="journal article" date="2015" name="Appl. Environ. Microbiol.">
        <title>Aerobic and Anaerobic Thiosulfate Oxidation by a Cold-Adapted, Subglacial Chemoautotroph.</title>
        <authorList>
            <person name="Harrold Z.R."/>
            <person name="Skidmore M.L."/>
            <person name="Hamilton T.L."/>
            <person name="Desch L."/>
            <person name="Amada K."/>
            <person name="van Gelder W."/>
            <person name="Glover K."/>
            <person name="Roden E.E."/>
            <person name="Boyd E.S."/>
        </authorList>
    </citation>
    <scope>NUCLEOTIDE SEQUENCE [LARGE SCALE GENOMIC DNA]</scope>
    <source>
        <strain evidence="11 12">RG</strain>
    </source>
</reference>
<comment type="caution">
    <text evidence="11">The sequence shown here is derived from an EMBL/GenBank/DDBJ whole genome shotgun (WGS) entry which is preliminary data.</text>
</comment>
<proteinExistence type="inferred from homology"/>
<dbReference type="Gene3D" id="2.40.440.10">
    <property type="entry name" value="L,D-transpeptidase catalytic domain-like"/>
    <property type="match status" value="1"/>
</dbReference>
<evidence type="ECO:0000256" key="2">
    <source>
        <dbReference type="ARBA" id="ARBA00005992"/>
    </source>
</evidence>
<dbReference type="RefSeq" id="WP_059757968.1">
    <property type="nucleotide sequence ID" value="NZ_LDUG01000045.1"/>
</dbReference>
<dbReference type="AlphaFoldDB" id="A0A106BJ84"/>
<dbReference type="GO" id="GO:0016757">
    <property type="term" value="F:glycosyltransferase activity"/>
    <property type="evidence" value="ECO:0007669"/>
    <property type="project" value="UniProtKB-KW"/>
</dbReference>
<comment type="similarity">
    <text evidence="2">Belongs to the YkuD family.</text>
</comment>
<keyword evidence="8 9" id="KW-0961">Cell wall biogenesis/degradation</keyword>
<dbReference type="Proteomes" id="UP000064243">
    <property type="component" value="Unassembled WGS sequence"/>
</dbReference>
<evidence type="ECO:0000256" key="7">
    <source>
        <dbReference type="ARBA" id="ARBA00022984"/>
    </source>
</evidence>
<dbReference type="PROSITE" id="PS52029">
    <property type="entry name" value="LD_TPASE"/>
    <property type="match status" value="1"/>
</dbReference>
<accession>A0A106BJ84</accession>
<dbReference type="CDD" id="cd16913">
    <property type="entry name" value="YkuD_like"/>
    <property type="match status" value="1"/>
</dbReference>
<protein>
    <submittedName>
        <fullName evidence="11">ErfK/YbiS/YcfS/YnhG family protein</fullName>
    </submittedName>
</protein>
<dbReference type="Pfam" id="PF03734">
    <property type="entry name" value="YkuD"/>
    <property type="match status" value="1"/>
</dbReference>
<dbReference type="InterPro" id="IPR005490">
    <property type="entry name" value="LD_TPept_cat_dom"/>
</dbReference>
<keyword evidence="12" id="KW-1185">Reference proteome</keyword>
<dbReference type="UniPathway" id="UPA00219"/>
<evidence type="ECO:0000256" key="4">
    <source>
        <dbReference type="ARBA" id="ARBA00022679"/>
    </source>
</evidence>
<keyword evidence="4" id="KW-0808">Transferase</keyword>
<feature type="active site" description="Nucleophile" evidence="9">
    <location>
        <position position="140"/>
    </location>
</feature>
<organism evidence="11 12">
    <name type="scientific">Thiobacillus denitrificans</name>
    <dbReference type="NCBI Taxonomy" id="36861"/>
    <lineage>
        <taxon>Bacteria</taxon>
        <taxon>Pseudomonadati</taxon>
        <taxon>Pseudomonadota</taxon>
        <taxon>Betaproteobacteria</taxon>
        <taxon>Nitrosomonadales</taxon>
        <taxon>Thiobacillaceae</taxon>
        <taxon>Thiobacillus</taxon>
    </lineage>
</organism>
<evidence type="ECO:0000256" key="6">
    <source>
        <dbReference type="ARBA" id="ARBA00022960"/>
    </source>
</evidence>
<keyword evidence="6 9" id="KW-0133">Cell shape</keyword>
<comment type="pathway">
    <text evidence="1 9">Cell wall biogenesis; peptidoglycan biosynthesis.</text>
</comment>
<dbReference type="STRING" id="1123392.GCA_000376425_02512"/>